<dbReference type="EMBL" id="AQGS01000911">
    <property type="protein sequence ID" value="EPS36413.1"/>
    <property type="molecule type" value="Genomic_DNA"/>
</dbReference>
<organism evidence="2 3">
    <name type="scientific">Dactylellina haptotyla (strain CBS 200.50)</name>
    <name type="common">Nematode-trapping fungus</name>
    <name type="synonym">Monacrosporium haptotylum</name>
    <dbReference type="NCBI Taxonomy" id="1284197"/>
    <lineage>
        <taxon>Eukaryota</taxon>
        <taxon>Fungi</taxon>
        <taxon>Dikarya</taxon>
        <taxon>Ascomycota</taxon>
        <taxon>Pezizomycotina</taxon>
        <taxon>Orbiliomycetes</taxon>
        <taxon>Orbiliales</taxon>
        <taxon>Orbiliaceae</taxon>
        <taxon>Dactylellina</taxon>
    </lineage>
</organism>
<feature type="non-terminal residue" evidence="2">
    <location>
        <position position="81"/>
    </location>
</feature>
<dbReference type="HOGENOM" id="CLU_2580238_0_0_1"/>
<feature type="region of interest" description="Disordered" evidence="1">
    <location>
        <begin position="20"/>
        <end position="56"/>
    </location>
</feature>
<evidence type="ECO:0000313" key="2">
    <source>
        <dbReference type="EMBL" id="EPS36413.1"/>
    </source>
</evidence>
<reference evidence="3" key="2">
    <citation type="submission" date="2013-04" db="EMBL/GenBank/DDBJ databases">
        <title>Genomic mechanisms accounting for the adaptation to parasitism in nematode-trapping fungi.</title>
        <authorList>
            <person name="Ahren D.G."/>
        </authorList>
    </citation>
    <scope>NUCLEOTIDE SEQUENCE [LARGE SCALE GENOMIC DNA]</scope>
    <source>
        <strain evidence="3">CBS 200.50</strain>
    </source>
</reference>
<accession>S8BB99</accession>
<dbReference type="STRING" id="1284197.S8BB99"/>
<evidence type="ECO:0000256" key="1">
    <source>
        <dbReference type="SAM" id="MobiDB-lite"/>
    </source>
</evidence>
<feature type="compositionally biased region" description="Basic and acidic residues" evidence="1">
    <location>
        <begin position="24"/>
        <end position="33"/>
    </location>
</feature>
<sequence>DVIDVLSCLSVDGNIILQPTRWSKATEDTRKQVDPLLPNKKKKRKASEEDSDEDMTLEERQALERAETILSRISGIVPADA</sequence>
<reference evidence="2 3" key="1">
    <citation type="journal article" date="2013" name="PLoS Genet.">
        <title>Genomic mechanisms accounting for the adaptation to parasitism in nematode-trapping fungi.</title>
        <authorList>
            <person name="Meerupati T."/>
            <person name="Andersson K.M."/>
            <person name="Friman E."/>
            <person name="Kumar D."/>
            <person name="Tunlid A."/>
            <person name="Ahren D."/>
        </authorList>
    </citation>
    <scope>NUCLEOTIDE SEQUENCE [LARGE SCALE GENOMIC DNA]</scope>
    <source>
        <strain evidence="2 3">CBS 200.50</strain>
    </source>
</reference>
<dbReference type="OrthoDB" id="10253254at2759"/>
<name>S8BB99_DACHA</name>
<comment type="caution">
    <text evidence="2">The sequence shown here is derived from an EMBL/GenBank/DDBJ whole genome shotgun (WGS) entry which is preliminary data.</text>
</comment>
<gene>
    <name evidence="2" type="ORF">H072_10069</name>
</gene>
<dbReference type="AlphaFoldDB" id="S8BB99"/>
<proteinExistence type="predicted"/>
<keyword evidence="3" id="KW-1185">Reference proteome</keyword>
<feature type="non-terminal residue" evidence="2">
    <location>
        <position position="1"/>
    </location>
</feature>
<dbReference type="Proteomes" id="UP000015100">
    <property type="component" value="Unassembled WGS sequence"/>
</dbReference>
<protein>
    <submittedName>
        <fullName evidence="2">Uncharacterized protein</fullName>
    </submittedName>
</protein>
<evidence type="ECO:0000313" key="3">
    <source>
        <dbReference type="Proteomes" id="UP000015100"/>
    </source>
</evidence>